<evidence type="ECO:0000313" key="3">
    <source>
        <dbReference type="Proteomes" id="UP000249375"/>
    </source>
</evidence>
<gene>
    <name evidence="2" type="ORF">C7Y71_006620</name>
</gene>
<reference evidence="2 3" key="1">
    <citation type="submission" date="2018-11" db="EMBL/GenBank/DDBJ databases">
        <authorList>
            <person name="Na S.W."/>
            <person name="Baik M."/>
        </authorList>
    </citation>
    <scope>NUCLEOTIDE SEQUENCE [LARGE SCALE GENOMIC DNA]</scope>
    <source>
        <strain evidence="2 3">E39</strain>
    </source>
</reference>
<dbReference type="InterPro" id="IPR008979">
    <property type="entry name" value="Galactose-bd-like_sf"/>
</dbReference>
<dbReference type="Gene3D" id="2.60.120.1250">
    <property type="entry name" value="Peptidase M60, enhancin-like domain 1"/>
    <property type="match status" value="1"/>
</dbReference>
<name>A0A5P8E701_9BACT</name>
<dbReference type="CDD" id="cd14948">
    <property type="entry name" value="BACON"/>
    <property type="match status" value="1"/>
</dbReference>
<dbReference type="InterPro" id="IPR024361">
    <property type="entry name" value="BACON"/>
</dbReference>
<dbReference type="Gene3D" id="3.40.390.80">
    <property type="entry name" value="Peptidase M60, enhancin-like domain 2"/>
    <property type="match status" value="1"/>
</dbReference>
<dbReference type="SMART" id="SM01276">
    <property type="entry name" value="M60-like"/>
    <property type="match status" value="1"/>
</dbReference>
<dbReference type="InterPro" id="IPR013783">
    <property type="entry name" value="Ig-like_fold"/>
</dbReference>
<protein>
    <recommendedName>
        <fullName evidence="1">Peptidase M60 domain-containing protein</fullName>
    </recommendedName>
</protein>
<dbReference type="KEGG" id="alq:C7Y71_006620"/>
<feature type="domain" description="Peptidase M60" evidence="1">
    <location>
        <begin position="502"/>
        <end position="838"/>
    </location>
</feature>
<keyword evidence="3" id="KW-1185">Reference proteome</keyword>
<evidence type="ECO:0000259" key="1">
    <source>
        <dbReference type="PROSITE" id="PS51723"/>
    </source>
</evidence>
<dbReference type="OrthoDB" id="3954368at2"/>
<dbReference type="Pfam" id="PF17291">
    <property type="entry name" value="M60-like_N"/>
    <property type="match status" value="1"/>
</dbReference>
<dbReference type="InterPro" id="IPR031161">
    <property type="entry name" value="Peptidase_M60_dom"/>
</dbReference>
<dbReference type="Gene3D" id="2.60.120.260">
    <property type="entry name" value="Galactose-binding domain-like"/>
    <property type="match status" value="2"/>
</dbReference>
<organism evidence="2 3">
    <name type="scientific">Pseudoprevotella muciniphila</name>
    <dbReference type="NCBI Taxonomy" id="2133944"/>
    <lineage>
        <taxon>Bacteria</taxon>
        <taxon>Pseudomonadati</taxon>
        <taxon>Bacteroidota</taxon>
        <taxon>Bacteroidia</taxon>
        <taxon>Bacteroidales</taxon>
        <taxon>Prevotellaceae</taxon>
        <taxon>Pseudoprevotella</taxon>
    </lineage>
</organism>
<dbReference type="RefSeq" id="WP_111898970.1">
    <property type="nucleotide sequence ID" value="NZ_CP033459.1"/>
</dbReference>
<dbReference type="SUPFAM" id="SSF49785">
    <property type="entry name" value="Galactose-binding domain-like"/>
    <property type="match status" value="2"/>
</dbReference>
<dbReference type="Pfam" id="PF13402">
    <property type="entry name" value="Peptidase_M60"/>
    <property type="match status" value="1"/>
</dbReference>
<evidence type="ECO:0000313" key="2">
    <source>
        <dbReference type="EMBL" id="QFQ12718.1"/>
    </source>
</evidence>
<dbReference type="EMBL" id="CP033459">
    <property type="protein sequence ID" value="QFQ12718.1"/>
    <property type="molecule type" value="Genomic_DNA"/>
</dbReference>
<accession>A0A5P8E701</accession>
<dbReference type="AlphaFoldDB" id="A0A5P8E701"/>
<dbReference type="Gene3D" id="1.10.390.30">
    <property type="entry name" value="Peptidase M60, enhancin-like domain 3"/>
    <property type="match status" value="1"/>
</dbReference>
<dbReference type="InterPro" id="IPR035423">
    <property type="entry name" value="M60-like_N"/>
</dbReference>
<dbReference type="Pfam" id="PF00754">
    <property type="entry name" value="F5_F8_type_C"/>
    <property type="match status" value="2"/>
</dbReference>
<proteinExistence type="predicted"/>
<dbReference type="Gene3D" id="2.60.40.10">
    <property type="entry name" value="Immunoglobulins"/>
    <property type="match status" value="1"/>
</dbReference>
<dbReference type="InterPro" id="IPR000421">
    <property type="entry name" value="FA58C"/>
</dbReference>
<dbReference type="PROSITE" id="PS51723">
    <property type="entry name" value="PEPTIDASE_M60"/>
    <property type="match status" value="1"/>
</dbReference>
<sequence>MSKNSALRSLYVIGIILIFSILPVCAQTVLPSANAPLFVASAATRTAGVDGTTDFIGVAGTPNYSVSSNTDWATIKKTTGGVNVNVARNNTGSQRIATLTFTNDDLAASTSSSSVQISSLTANQEETTGEGTVSGFASAAIDGNTSTYYHSPWQSGSTSMPITWEFTLTDLSQVNQFVYIPRAIEYQRNPKDITFYYSAAASGDDWQVIGSTQLAEQFTSSQTYDFPSTVSAKRIKAVVTSMWGNWVCAAELKFNKVTSNASHVYIVQESNVAADYGDYQVNIASGLAASTESGDPITQAFDGNGSTVWHSKWTSATTFPTYVLFTFEEATDIYKMLYQGRYVNNTNGHLKEVEVWYSTSARTNLNTSGYTKIGTTVFADNVNEQTYDFGQTYRGVRTVLLKIKSSYSSSFCSIAEVKFLKPNEGKVLSDYTTLFKDNLCTQLKSGIGATEIAAATDVVAKRLATDILNNNYDTEYRVGNYICHRSLSNLQSELHNSHQYDRYENSTGIYMDEGETVVILAENISSSYPVMVKVLQLDGSHPGGSATSNIQLKNGVNTFTSSVAGNVYIDYYSDNYKNAPAVGLHIIYGQQNGYFKYDPAYPNDPAKSDSNEKWKKLLANAKSEVIDIVTPRMHMLAPLYALKAQCPARGSELAEKLDSIVYREWEILGYYKQGVDVSTNHQVCRPAASGIFAGGEGAYLNWGGFGAWVVPVFLPTWGIAHELGHNNQISPFTWTGMTEVSNNVCSAWVQYALPKNRDQPFRLEDEYINCSVGSVRGGRIQNFVDMDVTKTVKTLYSEAYHTAAGENYHWQNETEYNNANTDHFVALVPLWQMILYTMGDAAGYAPDAFPGMYTDMRQNYSTYNALSAAEKRLNFFRVICEQAQLNFIPFFEKANMFEPLDNVFIDDYSSGYMTITQSQLNQVRATIEAYNYEKVPSSLVFMNNYNYKRFRDKVVINPNQLPVNTGCTATTLNGHSVIKVDNYVWEGAVGYEACDAEGNVLHATTFGLGDAVASDRYTYAIWKLSGDTETPAYLRAVGYDDSTEIIYQP</sequence>
<dbReference type="Proteomes" id="UP000249375">
    <property type="component" value="Chromosome"/>
</dbReference>
<dbReference type="InterPro" id="IPR042279">
    <property type="entry name" value="Pep_M60_3"/>
</dbReference>